<protein>
    <submittedName>
        <fullName evidence="1">Uncharacterized protein</fullName>
    </submittedName>
</protein>
<comment type="caution">
    <text evidence="1">The sequence shown here is derived from an EMBL/GenBank/DDBJ whole genome shotgun (WGS) entry which is preliminary data.</text>
</comment>
<evidence type="ECO:0000313" key="1">
    <source>
        <dbReference type="EMBL" id="MBN8235114.1"/>
    </source>
</evidence>
<gene>
    <name evidence="1" type="ORF">JF544_07615</name>
</gene>
<keyword evidence="2" id="KW-1185">Reference proteome</keyword>
<sequence>MKGKTVFTREAGWRNVTGVSPRVMDKHRACALSSIVDQYSQLLIKPGWDILVVNDRVWGRKQKETSVWEEGFMKAVTGDESPLSYLQASLCYHHLLEYTNEASGVIPQAVLDDGYARTLDLFGAWPFGKQLRSFNPLFFYDSLFHPAVVFFTYHREGGAVIRKHVHRFAHGSYELKTLTRKWAAIS</sequence>
<evidence type="ECO:0000313" key="2">
    <source>
        <dbReference type="Proteomes" id="UP000663970"/>
    </source>
</evidence>
<name>A0ABS3DUT2_9BACI</name>
<dbReference type="Proteomes" id="UP000663970">
    <property type="component" value="Unassembled WGS sequence"/>
</dbReference>
<dbReference type="RefSeq" id="WP_206933219.1">
    <property type="nucleotide sequence ID" value="NZ_JAEKJY010000002.1"/>
</dbReference>
<proteinExistence type="predicted"/>
<dbReference type="EMBL" id="JAEKJY010000002">
    <property type="protein sequence ID" value="MBN8235114.1"/>
    <property type="molecule type" value="Genomic_DNA"/>
</dbReference>
<reference evidence="1 2" key="1">
    <citation type="submission" date="2020-12" db="EMBL/GenBank/DDBJ databases">
        <title>Oil enriched cultivation method for isolating marine PHA-producing bacteria.</title>
        <authorList>
            <person name="Zheng W."/>
            <person name="Yu S."/>
            <person name="Huang Y."/>
        </authorList>
    </citation>
    <scope>NUCLEOTIDE SEQUENCE [LARGE SCALE GENOMIC DNA]</scope>
    <source>
        <strain evidence="1 2">SY-2-6</strain>
    </source>
</reference>
<accession>A0ABS3DUT2</accession>
<organism evidence="1 2">
    <name type="scientific">Halobacillus kuroshimensis</name>
    <dbReference type="NCBI Taxonomy" id="302481"/>
    <lineage>
        <taxon>Bacteria</taxon>
        <taxon>Bacillati</taxon>
        <taxon>Bacillota</taxon>
        <taxon>Bacilli</taxon>
        <taxon>Bacillales</taxon>
        <taxon>Bacillaceae</taxon>
        <taxon>Halobacillus</taxon>
    </lineage>
</organism>